<dbReference type="InterPro" id="IPR029063">
    <property type="entry name" value="SAM-dependent_MTases_sf"/>
</dbReference>
<dbReference type="Pfam" id="PF10294">
    <property type="entry name" value="Methyltransf_16"/>
    <property type="match status" value="1"/>
</dbReference>
<feature type="compositionally biased region" description="Acidic residues" evidence="1">
    <location>
        <begin position="200"/>
        <end position="214"/>
    </location>
</feature>
<evidence type="ECO:0000313" key="3">
    <source>
        <dbReference type="Proteomes" id="UP000001876"/>
    </source>
</evidence>
<dbReference type="RefSeq" id="XP_003055176.1">
    <property type="nucleotide sequence ID" value="XM_003055130.1"/>
</dbReference>
<dbReference type="Proteomes" id="UP000001876">
    <property type="component" value="Unassembled WGS sequence"/>
</dbReference>
<dbReference type="InterPro" id="IPR019410">
    <property type="entry name" value="Methyltransf_16"/>
</dbReference>
<name>C1MIR4_MICPC</name>
<feature type="region of interest" description="Disordered" evidence="1">
    <location>
        <begin position="178"/>
        <end position="218"/>
    </location>
</feature>
<dbReference type="Gene3D" id="3.40.50.150">
    <property type="entry name" value="Vaccinia Virus protein VP39"/>
    <property type="match status" value="1"/>
</dbReference>
<proteinExistence type="predicted"/>
<protein>
    <submittedName>
        <fullName evidence="2">Predicted protein</fullName>
    </submittedName>
</protein>
<organism evidence="3">
    <name type="scientific">Micromonas pusilla (strain CCMP1545)</name>
    <name type="common">Picoplanktonic green alga</name>
    <dbReference type="NCBI Taxonomy" id="564608"/>
    <lineage>
        <taxon>Eukaryota</taxon>
        <taxon>Viridiplantae</taxon>
        <taxon>Chlorophyta</taxon>
        <taxon>Mamiellophyceae</taxon>
        <taxon>Mamiellales</taxon>
        <taxon>Mamiellaceae</taxon>
        <taxon>Micromonas</taxon>
    </lineage>
</organism>
<dbReference type="OMA" id="IHGVDQR"/>
<evidence type="ECO:0000256" key="1">
    <source>
        <dbReference type="SAM" id="MobiDB-lite"/>
    </source>
</evidence>
<dbReference type="PANTHER" id="PTHR14614">
    <property type="entry name" value="HEPATOCELLULAR CARCINOMA-ASSOCIATED ANTIGEN"/>
    <property type="match status" value="1"/>
</dbReference>
<dbReference type="SUPFAM" id="SSF53335">
    <property type="entry name" value="S-adenosyl-L-methionine-dependent methyltransferases"/>
    <property type="match status" value="1"/>
</dbReference>
<keyword evidence="3" id="KW-1185">Reference proteome</keyword>
<reference evidence="2 3" key="1">
    <citation type="journal article" date="2009" name="Science">
        <title>Green evolution and dynamic adaptations revealed by genomes of the marine picoeukaryotes Micromonas.</title>
        <authorList>
            <person name="Worden A.Z."/>
            <person name="Lee J.H."/>
            <person name="Mock T."/>
            <person name="Rouze P."/>
            <person name="Simmons M.P."/>
            <person name="Aerts A.L."/>
            <person name="Allen A.E."/>
            <person name="Cuvelier M.L."/>
            <person name="Derelle E."/>
            <person name="Everett M.V."/>
            <person name="Foulon E."/>
            <person name="Grimwood J."/>
            <person name="Gundlach H."/>
            <person name="Henrissat B."/>
            <person name="Napoli C."/>
            <person name="McDonald S.M."/>
            <person name="Parker M.S."/>
            <person name="Rombauts S."/>
            <person name="Salamov A."/>
            <person name="Von Dassow P."/>
            <person name="Badger J.H."/>
            <person name="Coutinho P.M."/>
            <person name="Demir E."/>
            <person name="Dubchak I."/>
            <person name="Gentemann C."/>
            <person name="Eikrem W."/>
            <person name="Gready J.E."/>
            <person name="John U."/>
            <person name="Lanier W."/>
            <person name="Lindquist E.A."/>
            <person name="Lucas S."/>
            <person name="Mayer K.F."/>
            <person name="Moreau H."/>
            <person name="Not F."/>
            <person name="Otillar R."/>
            <person name="Panaud O."/>
            <person name="Pangilinan J."/>
            <person name="Paulsen I."/>
            <person name="Piegu B."/>
            <person name="Poliakov A."/>
            <person name="Robbens S."/>
            <person name="Schmutz J."/>
            <person name="Toulza E."/>
            <person name="Wyss T."/>
            <person name="Zelensky A."/>
            <person name="Zhou K."/>
            <person name="Armbrust E.V."/>
            <person name="Bhattacharya D."/>
            <person name="Goodenough U.W."/>
            <person name="Van de Peer Y."/>
            <person name="Grigoriev I.V."/>
        </authorList>
    </citation>
    <scope>NUCLEOTIDE SEQUENCE [LARGE SCALE GENOMIC DNA]</scope>
    <source>
        <strain evidence="2 3">CCMP1545</strain>
    </source>
</reference>
<sequence length="333" mass="34963">MSDDADDVAAKEAAALFKIHGVDQRSPSLTFEHAALGDGVVVAVRQDGSTSRSFLPGTSTVIWPCAYTLADILCDATAAWRRTREEEECASVVGGVDGDAAAIDAATDGAVTPHTVVVELGAGLGLAGLACAALGAKRVAITDATTAAAERNVRASGLENATVHELWWRRAGWRRRRGRGAAAAPATADESKSKSKSESESESESESDVDEEPEGTPTAAEVAEALLKTLPGGEAPHMIIGSDVCYSQSRGEMQMLADTMSALAAPGRTKIFVVFEDRGDCCWGTLNHFWVAAEKAGLEGDPTPVDELKTRAGEGRHNDSERLLLTLTKRASV</sequence>
<dbReference type="STRING" id="564608.C1MIR4"/>
<dbReference type="EMBL" id="GG663735">
    <property type="protein sequence ID" value="EEH60428.1"/>
    <property type="molecule type" value="Genomic_DNA"/>
</dbReference>
<feature type="compositionally biased region" description="Basic and acidic residues" evidence="1">
    <location>
        <begin position="189"/>
        <end position="199"/>
    </location>
</feature>
<dbReference type="OrthoDB" id="46564at2759"/>
<dbReference type="KEGG" id="mpp:MICPUCDRAFT_50667"/>
<dbReference type="GeneID" id="9680734"/>
<accession>C1MIR4</accession>
<gene>
    <name evidence="2" type="ORF">MICPUCDRAFT_50667</name>
</gene>
<dbReference type="AlphaFoldDB" id="C1MIR4"/>
<evidence type="ECO:0000313" key="2">
    <source>
        <dbReference type="EMBL" id="EEH60428.1"/>
    </source>
</evidence>